<name>A0A8J5HK06_ZINOF</name>
<evidence type="ECO:0000256" key="2">
    <source>
        <dbReference type="ARBA" id="ARBA00007163"/>
    </source>
</evidence>
<evidence type="ECO:0000256" key="7">
    <source>
        <dbReference type="ARBA" id="ARBA00054342"/>
    </source>
</evidence>
<dbReference type="GO" id="GO:0005634">
    <property type="term" value="C:nucleus"/>
    <property type="evidence" value="ECO:0007669"/>
    <property type="project" value="UniProtKB-SubCell"/>
</dbReference>
<sequence>MEESRTDLMQCFRSSSASAASSVAATSSSPYSPSFIPRPPGSLDLPNFGPTFRHFTPSFSPDTTAAKRPGIPPIPPSPTSSTAALPFHSRSLSQSHAFDSLAHLPSSPAPSPPPPLLVDPMMVDDRAPSSRTPTPRDGLPPRRVHRRSHSDVPFGLPLPSPPASRPVSSSKQLESSGGEAVRAADCSKSGVAAVDDLMFAYMDSLDTLISSGTEDRHEDLVECSRLSGTKTSGADSSENEAESSVNESGGDGGCRGERKEGHKRTAAVDPKPSNSRHRRSISMDSFVGKLHFGDDSPKFPPSPGGQMGQLLRSGSMDETMNTFNLELGNGEFNAAEMKKIMADEKLTEMALADPKKVKRILANRISAARSKERKMRYISELEHKVQILQTEATTLSAQLTMLQRDSAGLTNQNNELKFRLQAMEQQAHLKDERLANLACMFTVRTFMTLNDAMILNEIPNTLNEQLSAEVQRLKLASGEISEAQLSKNMNQQMQLSPQLFQLHQLPEQQQHHQQQKQQIAQAPPCQLPPPQQTQNNVSAKLESSRC</sequence>
<dbReference type="InterPro" id="IPR044759">
    <property type="entry name" value="bZIP_RF2"/>
</dbReference>
<feature type="compositionally biased region" description="Pro residues" evidence="9">
    <location>
        <begin position="107"/>
        <end position="117"/>
    </location>
</feature>
<dbReference type="PANTHER" id="PTHR13690">
    <property type="entry name" value="TRANSCRIPTION FACTOR POSF21-RELATED"/>
    <property type="match status" value="1"/>
</dbReference>
<gene>
    <name evidence="11" type="ORF">ZIOFF_011902</name>
</gene>
<evidence type="ECO:0000256" key="6">
    <source>
        <dbReference type="ARBA" id="ARBA00023242"/>
    </source>
</evidence>
<dbReference type="SUPFAM" id="SSF57959">
    <property type="entry name" value="Leucine zipper domain"/>
    <property type="match status" value="1"/>
</dbReference>
<evidence type="ECO:0000256" key="4">
    <source>
        <dbReference type="ARBA" id="ARBA00023125"/>
    </source>
</evidence>
<feature type="compositionally biased region" description="Low complexity" evidence="9">
    <location>
        <begin position="232"/>
        <end position="248"/>
    </location>
</feature>
<feature type="compositionally biased region" description="Low complexity" evidence="9">
    <location>
        <begin position="14"/>
        <end position="35"/>
    </location>
</feature>
<feature type="region of interest" description="Disordered" evidence="9">
    <location>
        <begin position="227"/>
        <end position="280"/>
    </location>
</feature>
<proteinExistence type="inferred from homology"/>
<comment type="similarity">
    <text evidence="2">Belongs to the bZIP family.</text>
</comment>
<dbReference type="Pfam" id="PF00170">
    <property type="entry name" value="bZIP_1"/>
    <property type="match status" value="1"/>
</dbReference>
<dbReference type="FunFam" id="1.20.5.170:FF:000009">
    <property type="entry name" value="probable transcription factor PosF21"/>
    <property type="match status" value="1"/>
</dbReference>
<evidence type="ECO:0000313" key="11">
    <source>
        <dbReference type="EMBL" id="KAG6529689.1"/>
    </source>
</evidence>
<keyword evidence="5" id="KW-0804">Transcription</keyword>
<accession>A0A8J5HK06</accession>
<dbReference type="GO" id="GO:0003700">
    <property type="term" value="F:DNA-binding transcription factor activity"/>
    <property type="evidence" value="ECO:0007669"/>
    <property type="project" value="InterPro"/>
</dbReference>
<evidence type="ECO:0000256" key="3">
    <source>
        <dbReference type="ARBA" id="ARBA00023015"/>
    </source>
</evidence>
<feature type="region of interest" description="Disordered" evidence="9">
    <location>
        <begin position="101"/>
        <end position="185"/>
    </location>
</feature>
<evidence type="ECO:0000256" key="5">
    <source>
        <dbReference type="ARBA" id="ARBA00023163"/>
    </source>
</evidence>
<evidence type="ECO:0000256" key="1">
    <source>
        <dbReference type="ARBA" id="ARBA00004123"/>
    </source>
</evidence>
<feature type="compositionally biased region" description="Low complexity" evidence="9">
    <location>
        <begin position="506"/>
        <end position="524"/>
    </location>
</feature>
<keyword evidence="12" id="KW-1185">Reference proteome</keyword>
<evidence type="ECO:0000313" key="12">
    <source>
        <dbReference type="Proteomes" id="UP000734854"/>
    </source>
</evidence>
<comment type="caution">
    <text evidence="11">The sequence shown here is derived from an EMBL/GenBank/DDBJ whole genome shotgun (WGS) entry which is preliminary data.</text>
</comment>
<dbReference type="CDD" id="cd14703">
    <property type="entry name" value="bZIP_plant_RF2"/>
    <property type="match status" value="1"/>
</dbReference>
<feature type="region of interest" description="Disordered" evidence="9">
    <location>
        <begin position="506"/>
        <end position="546"/>
    </location>
</feature>
<evidence type="ECO:0000256" key="8">
    <source>
        <dbReference type="SAM" id="Coils"/>
    </source>
</evidence>
<evidence type="ECO:0000259" key="10">
    <source>
        <dbReference type="PROSITE" id="PS50217"/>
    </source>
</evidence>
<comment type="subcellular location">
    <subcellularLocation>
        <location evidence="1">Nucleus</location>
    </subcellularLocation>
</comment>
<comment type="function">
    <text evidence="7">Transcription factor probably involved in vascular development and shoot tissue organization. Binds to the DNA sequence 5'-CCGAGTGTGCCCCTGG-3' present in the promoter region Box II of the phloem-specific rice tungro bacilliform virus (RTBV) promoter. May regulate tissue-specific expression of the RTBV promoter and virus replication.</text>
</comment>
<keyword evidence="3" id="KW-0805">Transcription regulation</keyword>
<dbReference type="GO" id="GO:0003677">
    <property type="term" value="F:DNA binding"/>
    <property type="evidence" value="ECO:0007669"/>
    <property type="project" value="UniProtKB-KW"/>
</dbReference>
<dbReference type="Proteomes" id="UP000734854">
    <property type="component" value="Unassembled WGS sequence"/>
</dbReference>
<feature type="coiled-coil region" evidence="8">
    <location>
        <begin position="378"/>
        <end position="426"/>
    </location>
</feature>
<reference evidence="11 12" key="1">
    <citation type="submission" date="2020-08" db="EMBL/GenBank/DDBJ databases">
        <title>Plant Genome Project.</title>
        <authorList>
            <person name="Zhang R.-G."/>
        </authorList>
    </citation>
    <scope>NUCLEOTIDE SEQUENCE [LARGE SCALE GENOMIC DNA]</scope>
    <source>
        <tissue evidence="11">Rhizome</tissue>
    </source>
</reference>
<evidence type="ECO:0000256" key="9">
    <source>
        <dbReference type="SAM" id="MobiDB-lite"/>
    </source>
</evidence>
<dbReference type="AlphaFoldDB" id="A0A8J5HK06"/>
<dbReference type="EMBL" id="JACMSC010000003">
    <property type="protein sequence ID" value="KAG6529689.1"/>
    <property type="molecule type" value="Genomic_DNA"/>
</dbReference>
<dbReference type="Gene3D" id="1.20.5.170">
    <property type="match status" value="1"/>
</dbReference>
<dbReference type="InterPro" id="IPR046347">
    <property type="entry name" value="bZIP_sf"/>
</dbReference>
<dbReference type="InterPro" id="IPR004827">
    <property type="entry name" value="bZIP"/>
</dbReference>
<keyword evidence="4" id="KW-0238">DNA-binding</keyword>
<dbReference type="PANTHER" id="PTHR13690:SF80">
    <property type="entry name" value="BZIP TRANSCRIPTION FACTOR FAMILY PROTEIN-RELATED"/>
    <property type="match status" value="1"/>
</dbReference>
<feature type="domain" description="BZIP" evidence="10">
    <location>
        <begin position="353"/>
        <end position="416"/>
    </location>
</feature>
<dbReference type="PROSITE" id="PS50217">
    <property type="entry name" value="BZIP"/>
    <property type="match status" value="1"/>
</dbReference>
<keyword evidence="8" id="KW-0175">Coiled coil</keyword>
<protein>
    <recommendedName>
        <fullName evidence="10">BZIP domain-containing protein</fullName>
    </recommendedName>
</protein>
<dbReference type="SMART" id="SM00338">
    <property type="entry name" value="BRLZ"/>
    <property type="match status" value="1"/>
</dbReference>
<organism evidence="11 12">
    <name type="scientific">Zingiber officinale</name>
    <name type="common">Ginger</name>
    <name type="synonym">Amomum zingiber</name>
    <dbReference type="NCBI Taxonomy" id="94328"/>
    <lineage>
        <taxon>Eukaryota</taxon>
        <taxon>Viridiplantae</taxon>
        <taxon>Streptophyta</taxon>
        <taxon>Embryophyta</taxon>
        <taxon>Tracheophyta</taxon>
        <taxon>Spermatophyta</taxon>
        <taxon>Magnoliopsida</taxon>
        <taxon>Liliopsida</taxon>
        <taxon>Zingiberales</taxon>
        <taxon>Zingiberaceae</taxon>
        <taxon>Zingiber</taxon>
    </lineage>
</organism>
<keyword evidence="6" id="KW-0539">Nucleus</keyword>
<feature type="region of interest" description="Disordered" evidence="9">
    <location>
        <begin position="1"/>
        <end position="88"/>
    </location>
</feature>